<reference evidence="2 3" key="1">
    <citation type="journal article" date="2023" name="Sci. Data">
        <title>Genome assembly of the Korean intertidal mud-creeper Batillaria attramentaria.</title>
        <authorList>
            <person name="Patra A.K."/>
            <person name="Ho P.T."/>
            <person name="Jun S."/>
            <person name="Lee S.J."/>
            <person name="Kim Y."/>
            <person name="Won Y.J."/>
        </authorList>
    </citation>
    <scope>NUCLEOTIDE SEQUENCE [LARGE SCALE GENOMIC DNA]</scope>
    <source>
        <strain evidence="2">Wonlab-2016</strain>
    </source>
</reference>
<keyword evidence="1" id="KW-0732">Signal</keyword>
<evidence type="ECO:0000313" key="3">
    <source>
        <dbReference type="Proteomes" id="UP001519460"/>
    </source>
</evidence>
<organism evidence="2 3">
    <name type="scientific">Batillaria attramentaria</name>
    <dbReference type="NCBI Taxonomy" id="370345"/>
    <lineage>
        <taxon>Eukaryota</taxon>
        <taxon>Metazoa</taxon>
        <taxon>Spiralia</taxon>
        <taxon>Lophotrochozoa</taxon>
        <taxon>Mollusca</taxon>
        <taxon>Gastropoda</taxon>
        <taxon>Caenogastropoda</taxon>
        <taxon>Sorbeoconcha</taxon>
        <taxon>Cerithioidea</taxon>
        <taxon>Batillariidae</taxon>
        <taxon>Batillaria</taxon>
    </lineage>
</organism>
<feature type="signal peptide" evidence="1">
    <location>
        <begin position="1"/>
        <end position="22"/>
    </location>
</feature>
<proteinExistence type="predicted"/>
<keyword evidence="3" id="KW-1185">Reference proteome</keyword>
<evidence type="ECO:0000256" key="1">
    <source>
        <dbReference type="SAM" id="SignalP"/>
    </source>
</evidence>
<dbReference type="Gene3D" id="2.60.120.650">
    <property type="entry name" value="Cupin"/>
    <property type="match status" value="1"/>
</dbReference>
<comment type="caution">
    <text evidence="2">The sequence shown here is derived from an EMBL/GenBank/DDBJ whole genome shotgun (WGS) entry which is preliminary data.</text>
</comment>
<name>A0ABD0L1F4_9CAEN</name>
<sequence length="164" mass="18744">MTLSSVLKKILVVAGLAVILKAVRFSGVNGTHAEDYLRAKETDNIVKSTHANGGWDLPDTETLQKLYTSKCNVMRISVKDLDPERFEKEFRYKTPVIVTFPNGAADWTWPEVWSQSYLRKNYGQKKTRSGVSQFIALTGYGSEVHSFTEFTDRRMRQTEDTEDR</sequence>
<dbReference type="AlphaFoldDB" id="A0ABD0L1F4"/>
<protein>
    <submittedName>
        <fullName evidence="2">Uncharacterized protein</fullName>
    </submittedName>
</protein>
<feature type="chain" id="PRO_5044843126" evidence="1">
    <location>
        <begin position="23"/>
        <end position="164"/>
    </location>
</feature>
<evidence type="ECO:0000313" key="2">
    <source>
        <dbReference type="EMBL" id="KAK7493171.1"/>
    </source>
</evidence>
<dbReference type="Proteomes" id="UP001519460">
    <property type="component" value="Unassembled WGS sequence"/>
</dbReference>
<accession>A0ABD0L1F4</accession>
<gene>
    <name evidence="2" type="ORF">BaRGS_00015508</name>
</gene>
<dbReference type="EMBL" id="JACVVK020000095">
    <property type="protein sequence ID" value="KAK7493171.1"/>
    <property type="molecule type" value="Genomic_DNA"/>
</dbReference>